<dbReference type="HOGENOM" id="CLU_013924_3_0_12"/>
<dbReference type="PANTHER" id="PTHR47963">
    <property type="entry name" value="DEAD-BOX ATP-DEPENDENT RNA HELICASE 47, MITOCHONDRIAL"/>
    <property type="match status" value="1"/>
</dbReference>
<keyword evidence="7" id="KW-0347">Helicase</keyword>
<dbReference type="GO" id="GO:0051607">
    <property type="term" value="P:defense response to virus"/>
    <property type="evidence" value="ECO:0007669"/>
    <property type="project" value="UniProtKB-KW"/>
</dbReference>
<evidence type="ECO:0000256" key="8">
    <source>
        <dbReference type="ARBA" id="ARBA00022840"/>
    </source>
</evidence>
<keyword evidence="6" id="KW-0378">Hydrolase</keyword>
<evidence type="ECO:0000256" key="1">
    <source>
        <dbReference type="ARBA" id="ARBA00006847"/>
    </source>
</evidence>
<dbReference type="GO" id="GO:0004518">
    <property type="term" value="F:nuclease activity"/>
    <property type="evidence" value="ECO:0007669"/>
    <property type="project" value="UniProtKB-KW"/>
</dbReference>
<keyword evidence="8" id="KW-0067">ATP-binding</keyword>
<reference evidence="12 13" key="2">
    <citation type="journal article" date="2012" name="Stand. Genomic Sci.">
        <title>Complete genome sequence of the termite hindgut bacterium Spirochaeta coccoides type strain (SPN1(T)), reclassification in the genus Sphaerochaeta as Sphaerochaeta coccoides comb. nov. and emendations of the family Spirochaetaceae and the genus Sphaerochaeta.</title>
        <authorList>
            <person name="Abt B."/>
            <person name="Han C."/>
            <person name="Scheuner C."/>
            <person name="Lu M."/>
            <person name="Lapidus A."/>
            <person name="Nolan M."/>
            <person name="Lucas S."/>
            <person name="Hammon N."/>
            <person name="Deshpande S."/>
            <person name="Cheng J.F."/>
            <person name="Tapia R."/>
            <person name="Goodwin L.A."/>
            <person name="Pitluck S."/>
            <person name="Liolios K."/>
            <person name="Pagani I."/>
            <person name="Ivanova N."/>
            <person name="Mavromatis K."/>
            <person name="Mikhailova N."/>
            <person name="Huntemann M."/>
            <person name="Pati A."/>
            <person name="Chen A."/>
            <person name="Palaniappan K."/>
            <person name="Land M."/>
            <person name="Hauser L."/>
            <person name="Brambilla E.M."/>
            <person name="Rohde M."/>
            <person name="Spring S."/>
            <person name="Gronow S."/>
            <person name="Goker M."/>
            <person name="Woyke T."/>
            <person name="Bristow J."/>
            <person name="Eisen J.A."/>
            <person name="Markowitz V."/>
            <person name="Hugenholtz P."/>
            <person name="Kyrpides N.C."/>
            <person name="Klenk H.P."/>
            <person name="Detter J.C."/>
        </authorList>
    </citation>
    <scope>NUCLEOTIDE SEQUENCE [LARGE SCALE GENOMIC DNA]</scope>
    <source>
        <strain evidence="13">ATCC BAA-1237 / DSM 17374 / SPN1</strain>
    </source>
</reference>
<dbReference type="KEGG" id="scc:Spico_1125"/>
<comment type="similarity">
    <text evidence="1">In the N-terminal section; belongs to the CRISPR-associated nuclease Cas3-HD family.</text>
</comment>
<keyword evidence="13" id="KW-1185">Reference proteome</keyword>
<dbReference type="GO" id="GO:0003723">
    <property type="term" value="F:RNA binding"/>
    <property type="evidence" value="ECO:0007669"/>
    <property type="project" value="TreeGrafter"/>
</dbReference>
<accession>F4GL06</accession>
<evidence type="ECO:0000256" key="2">
    <source>
        <dbReference type="ARBA" id="ARBA00009046"/>
    </source>
</evidence>
<dbReference type="Pfam" id="PF18019">
    <property type="entry name" value="Cas3_HD"/>
    <property type="match status" value="1"/>
</dbReference>
<dbReference type="InterPro" id="IPR001650">
    <property type="entry name" value="Helicase_C-like"/>
</dbReference>
<dbReference type="eggNOG" id="COG1203">
    <property type="taxonomic scope" value="Bacteria"/>
</dbReference>
<reference evidence="13" key="1">
    <citation type="submission" date="2011-04" db="EMBL/GenBank/DDBJ databases">
        <title>The complete genome of Spirochaeta coccoides DSM 17374.</title>
        <authorList>
            <person name="Lucas S."/>
            <person name="Copeland A."/>
            <person name="Lapidus A."/>
            <person name="Bruce D."/>
            <person name="Goodwin L."/>
            <person name="Pitluck S."/>
            <person name="Peters L."/>
            <person name="Kyrpides N."/>
            <person name="Mavromatis K."/>
            <person name="Pagani I."/>
            <person name="Ivanova N."/>
            <person name="Ovchinnikova G."/>
            <person name="Lu M."/>
            <person name="Detter J.C."/>
            <person name="Tapia R."/>
            <person name="Han C."/>
            <person name="Land M."/>
            <person name="Hauser L."/>
            <person name="Markowitz V."/>
            <person name="Cheng J.-F."/>
            <person name="Hugenholtz P."/>
            <person name="Woyke T."/>
            <person name="Wu D."/>
            <person name="Spring S."/>
            <person name="Schroeder M."/>
            <person name="Brambilla E."/>
            <person name="Klenk H.-P."/>
            <person name="Eisen J.A."/>
        </authorList>
    </citation>
    <scope>NUCLEOTIDE SEQUENCE [LARGE SCALE GENOMIC DNA]</scope>
    <source>
        <strain evidence="13">ATCC BAA-1237 / DSM 17374 / SPN1</strain>
    </source>
</reference>
<dbReference type="Pfam" id="PF00270">
    <property type="entry name" value="DEAD"/>
    <property type="match status" value="1"/>
</dbReference>
<dbReference type="SUPFAM" id="SSF52540">
    <property type="entry name" value="P-loop containing nucleoside triphosphate hydrolases"/>
    <property type="match status" value="1"/>
</dbReference>
<dbReference type="InterPro" id="IPR006474">
    <property type="entry name" value="Helicase_Cas3_CRISPR-ass_core"/>
</dbReference>
<comment type="similarity">
    <text evidence="2">In the central section; belongs to the CRISPR-associated helicase Cas3 family.</text>
</comment>
<dbReference type="GO" id="GO:0046872">
    <property type="term" value="F:metal ion binding"/>
    <property type="evidence" value="ECO:0007669"/>
    <property type="project" value="UniProtKB-KW"/>
</dbReference>
<evidence type="ECO:0000313" key="12">
    <source>
        <dbReference type="EMBL" id="AEC02346.1"/>
    </source>
</evidence>
<dbReference type="CDD" id="cd17930">
    <property type="entry name" value="DEXHc_cas3"/>
    <property type="match status" value="1"/>
</dbReference>
<dbReference type="SMART" id="SM00490">
    <property type="entry name" value="HELICc"/>
    <property type="match status" value="1"/>
</dbReference>
<dbReference type="Gene3D" id="3.40.50.300">
    <property type="entry name" value="P-loop containing nucleotide triphosphate hydrolases"/>
    <property type="match status" value="2"/>
</dbReference>
<dbReference type="PROSITE" id="PS51192">
    <property type="entry name" value="HELICASE_ATP_BIND_1"/>
    <property type="match status" value="1"/>
</dbReference>
<evidence type="ECO:0000256" key="7">
    <source>
        <dbReference type="ARBA" id="ARBA00022806"/>
    </source>
</evidence>
<dbReference type="NCBIfam" id="TIGR01596">
    <property type="entry name" value="cas3_HD"/>
    <property type="match status" value="1"/>
</dbReference>
<organism evidence="12 13">
    <name type="scientific">Parasphaerochaeta coccoides (strain ATCC BAA-1237 / DSM 17374 / SPN1)</name>
    <name type="common">Sphaerochaeta coccoides</name>
    <dbReference type="NCBI Taxonomy" id="760011"/>
    <lineage>
        <taxon>Bacteria</taxon>
        <taxon>Pseudomonadati</taxon>
        <taxon>Spirochaetota</taxon>
        <taxon>Spirochaetia</taxon>
        <taxon>Spirochaetales</taxon>
        <taxon>Sphaerochaetaceae</taxon>
        <taxon>Parasphaerochaeta</taxon>
    </lineage>
</organism>
<dbReference type="Proteomes" id="UP000007939">
    <property type="component" value="Chromosome"/>
</dbReference>
<dbReference type="OrthoDB" id="9810236at2"/>
<dbReference type="Gene3D" id="1.10.3210.30">
    <property type="match status" value="1"/>
</dbReference>
<dbReference type="GO" id="GO:0003724">
    <property type="term" value="F:RNA helicase activity"/>
    <property type="evidence" value="ECO:0007669"/>
    <property type="project" value="TreeGrafter"/>
</dbReference>
<gene>
    <name evidence="12" type="ordered locus">Spico_1125</name>
</gene>
<dbReference type="SMART" id="SM00487">
    <property type="entry name" value="DEXDc"/>
    <property type="match status" value="1"/>
</dbReference>
<evidence type="ECO:0000259" key="11">
    <source>
        <dbReference type="PROSITE" id="PS51643"/>
    </source>
</evidence>
<dbReference type="NCBIfam" id="TIGR01587">
    <property type="entry name" value="cas3_core"/>
    <property type="match status" value="1"/>
</dbReference>
<dbReference type="InterPro" id="IPR038257">
    <property type="entry name" value="CRISPR-assoc_Cas3_HD_sf"/>
</dbReference>
<dbReference type="InterPro" id="IPR027417">
    <property type="entry name" value="P-loop_NTPase"/>
</dbReference>
<sequence length="872" mass="98163">MMLDRPKHSKQDSRIEKSLPLEDCYAKTTQKSTGEIVPGINVETHCQIVGAVAQLLAKLSSCIPHDQYSIRSYALLAACHDIGKVNPLFQEKIRRNLSCYKANSAPGLEAARPELERDFGPHAYVSQIALKWYKKDSTRISSILGRHHGLAYKSKHSGTAEIFGGNPWKQEREKLIERLCKHFNSDFPSIADFLYASYISGFVTVADWIGSGEPFSNLLYDEDPSEYDISAALSMAGFVPFDIIPNLEFSNIFSFTPNAIQNVLTDSYAGPGLYIVEAGMGMGKTEAALYIAYKLLEQHQATGCYFALPTQLTSEKIYKRFSDFLNKILDPKNKHTPLLLHGKSWLFETELGEEGRIGYSWFDSRKRGLLAPFAVGTIDQALLSIMNVKHNCVRLYGLAGKVVILDEVHSYDTYTGTLMEKLITSLRSLGCTVILLSATLTTSQQQRFLKQNIDSCVLKNTNAYPLITRLQDSHIHCATISHPSEPESVSISCSHDLSALKLLVREKAAMGENVLWIENTVQEAQETYKDFASWGRENNIPVGLIHSRFLPDERSRYEDVWTHRLGKEGITQRTISGAILIGTQVLEQSLDIDADFLVTRLAPMDMLLQRIGRLWRHNILNKIRPQGAERSVIVIVPEVNALLKSPKIALGKSGNVYAPYVLLRTYEILQKISTIMLPEDIRILIDRTYEERTDNDAMGRLKHEMNQRKDILHRLAMNTTSESSPTQNDDVAETRFGSFPTVQIMLLRALRVLPEEMSLLTLIDGSSVLLPSKKNISHKERKKIVKTLMKKTLITVPKYQAPAPIRMEELSWMSSYLYVSDEPDERIRLGIVTESGTIMSKDKQKASKIFDLSYLEGLGYIAKKNLIGEEGC</sequence>
<dbReference type="InterPro" id="IPR014001">
    <property type="entry name" value="Helicase_ATP-bd"/>
</dbReference>
<proteinExistence type="inferred from homology"/>
<dbReference type="AlphaFoldDB" id="F4GL06"/>
<feature type="domain" description="HD Cas3-type" evidence="11">
    <location>
        <begin position="35"/>
        <end position="209"/>
    </location>
</feature>
<dbReference type="RefSeq" id="WP_013739741.1">
    <property type="nucleotide sequence ID" value="NC_015436.1"/>
</dbReference>
<evidence type="ECO:0000256" key="5">
    <source>
        <dbReference type="ARBA" id="ARBA00022741"/>
    </source>
</evidence>
<evidence type="ECO:0000256" key="9">
    <source>
        <dbReference type="ARBA" id="ARBA00023118"/>
    </source>
</evidence>
<evidence type="ECO:0000259" key="10">
    <source>
        <dbReference type="PROSITE" id="PS51192"/>
    </source>
</evidence>
<evidence type="ECO:0000256" key="6">
    <source>
        <dbReference type="ARBA" id="ARBA00022801"/>
    </source>
</evidence>
<dbReference type="GO" id="GO:0005524">
    <property type="term" value="F:ATP binding"/>
    <property type="evidence" value="ECO:0007669"/>
    <property type="project" value="UniProtKB-KW"/>
</dbReference>
<dbReference type="GO" id="GO:0016787">
    <property type="term" value="F:hydrolase activity"/>
    <property type="evidence" value="ECO:0007669"/>
    <property type="project" value="UniProtKB-KW"/>
</dbReference>
<dbReference type="InterPro" id="IPR054712">
    <property type="entry name" value="Cas3-like_dom"/>
</dbReference>
<evidence type="ECO:0000256" key="3">
    <source>
        <dbReference type="ARBA" id="ARBA00022722"/>
    </source>
</evidence>
<dbReference type="CDD" id="cd09641">
    <property type="entry name" value="Cas3''_I"/>
    <property type="match status" value="1"/>
</dbReference>
<name>F4GL06_PARC1</name>
<protein>
    <submittedName>
        <fullName evidence="12">CRISPR-associated helicase Cas3</fullName>
    </submittedName>
</protein>
<evidence type="ECO:0000256" key="4">
    <source>
        <dbReference type="ARBA" id="ARBA00022723"/>
    </source>
</evidence>
<dbReference type="STRING" id="760011.Spico_1125"/>
<dbReference type="InterPro" id="IPR011545">
    <property type="entry name" value="DEAD/DEAH_box_helicase_dom"/>
</dbReference>
<dbReference type="PROSITE" id="PS51643">
    <property type="entry name" value="HD_CAS3"/>
    <property type="match status" value="1"/>
</dbReference>
<dbReference type="Pfam" id="PF22590">
    <property type="entry name" value="Cas3-like_C_2"/>
    <property type="match status" value="1"/>
</dbReference>
<dbReference type="InterPro" id="IPR006483">
    <property type="entry name" value="CRISPR-assoc_Cas3_HD"/>
</dbReference>
<dbReference type="PANTHER" id="PTHR47963:SF9">
    <property type="entry name" value="CRISPR-ASSOCIATED ENDONUCLEASE_HELICASE CAS3"/>
    <property type="match status" value="1"/>
</dbReference>
<keyword evidence="9" id="KW-0051">Antiviral defense</keyword>
<keyword evidence="5" id="KW-0547">Nucleotide-binding</keyword>
<evidence type="ECO:0000313" key="13">
    <source>
        <dbReference type="Proteomes" id="UP000007939"/>
    </source>
</evidence>
<feature type="domain" description="Helicase ATP-binding" evidence="10">
    <location>
        <begin position="265"/>
        <end position="458"/>
    </location>
</feature>
<keyword evidence="3" id="KW-0540">Nuclease</keyword>
<dbReference type="InterPro" id="IPR050547">
    <property type="entry name" value="DEAD_box_RNA_helicases"/>
</dbReference>
<keyword evidence="4" id="KW-0479">Metal-binding</keyword>
<dbReference type="EMBL" id="CP002659">
    <property type="protein sequence ID" value="AEC02346.1"/>
    <property type="molecule type" value="Genomic_DNA"/>
</dbReference>